<reference evidence="4" key="1">
    <citation type="submission" date="2020-08" db="EMBL/GenBank/DDBJ databases">
        <title>Multicomponent nature underlies the extraordinary mechanical properties of spider dragline silk.</title>
        <authorList>
            <person name="Kono N."/>
            <person name="Nakamura H."/>
            <person name="Mori M."/>
            <person name="Yoshida Y."/>
            <person name="Ohtoshi R."/>
            <person name="Malay A.D."/>
            <person name="Moran D.A.P."/>
            <person name="Tomita M."/>
            <person name="Numata K."/>
            <person name="Arakawa K."/>
        </authorList>
    </citation>
    <scope>NUCLEOTIDE SEQUENCE</scope>
</reference>
<protein>
    <submittedName>
        <fullName evidence="4">Cyclin-D-binding Myb-like transcription factor 1</fullName>
    </submittedName>
</protein>
<evidence type="ECO:0000313" key="4">
    <source>
        <dbReference type="EMBL" id="GFY71327.1"/>
    </source>
</evidence>
<gene>
    <name evidence="4" type="primary">NCL1_26868</name>
    <name evidence="4" type="ORF">TNIN_189861</name>
</gene>
<comment type="caution">
    <text evidence="4">The sequence shown here is derived from an EMBL/GenBank/DDBJ whole genome shotgun (WGS) entry which is preliminary data.</text>
</comment>
<dbReference type="EMBL" id="BMAV01018732">
    <property type="protein sequence ID" value="GFY71327.1"/>
    <property type="molecule type" value="Genomic_DNA"/>
</dbReference>
<dbReference type="Proteomes" id="UP000886998">
    <property type="component" value="Unassembled WGS sequence"/>
</dbReference>
<dbReference type="InterPro" id="IPR051651">
    <property type="entry name" value="DMTF1_DNA-bind_reg"/>
</dbReference>
<organism evidence="4 5">
    <name type="scientific">Trichonephila inaurata madagascariensis</name>
    <dbReference type="NCBI Taxonomy" id="2747483"/>
    <lineage>
        <taxon>Eukaryota</taxon>
        <taxon>Metazoa</taxon>
        <taxon>Ecdysozoa</taxon>
        <taxon>Arthropoda</taxon>
        <taxon>Chelicerata</taxon>
        <taxon>Arachnida</taxon>
        <taxon>Araneae</taxon>
        <taxon>Araneomorphae</taxon>
        <taxon>Entelegynae</taxon>
        <taxon>Araneoidea</taxon>
        <taxon>Nephilidae</taxon>
        <taxon>Trichonephila</taxon>
        <taxon>Trichonephila inaurata</taxon>
    </lineage>
</organism>
<keyword evidence="2" id="KW-0238">DNA-binding</keyword>
<keyword evidence="3" id="KW-0539">Nucleus</keyword>
<dbReference type="GO" id="GO:0000978">
    <property type="term" value="F:RNA polymerase II cis-regulatory region sequence-specific DNA binding"/>
    <property type="evidence" value="ECO:0007669"/>
    <property type="project" value="TreeGrafter"/>
</dbReference>
<name>A0A8X6YIS8_9ARAC</name>
<evidence type="ECO:0000256" key="1">
    <source>
        <dbReference type="ARBA" id="ARBA00004123"/>
    </source>
</evidence>
<dbReference type="PANTHER" id="PTHR46380">
    <property type="entry name" value="CYCLIN-D-BINDING MYB-LIKE TRANSCRIPTION FACTOR 1"/>
    <property type="match status" value="1"/>
</dbReference>
<dbReference type="AlphaFoldDB" id="A0A8X6YIS8"/>
<evidence type="ECO:0000313" key="5">
    <source>
        <dbReference type="Proteomes" id="UP000886998"/>
    </source>
</evidence>
<dbReference type="GO" id="GO:0005634">
    <property type="term" value="C:nucleus"/>
    <property type="evidence" value="ECO:0007669"/>
    <property type="project" value="UniProtKB-SubCell"/>
</dbReference>
<dbReference type="PANTHER" id="PTHR46380:SF2">
    <property type="entry name" value="CYCLIN-D-BINDING MYB-LIKE TRANSCRIPTION FACTOR 1"/>
    <property type="match status" value="1"/>
</dbReference>
<evidence type="ECO:0000256" key="3">
    <source>
        <dbReference type="ARBA" id="ARBA00023242"/>
    </source>
</evidence>
<dbReference type="GO" id="GO:0000981">
    <property type="term" value="F:DNA-binding transcription factor activity, RNA polymerase II-specific"/>
    <property type="evidence" value="ECO:0007669"/>
    <property type="project" value="TreeGrafter"/>
</dbReference>
<evidence type="ECO:0000256" key="2">
    <source>
        <dbReference type="ARBA" id="ARBA00023125"/>
    </source>
</evidence>
<proteinExistence type="predicted"/>
<sequence length="201" mass="22184">MSLVYSINATDENEVDWTLLSKDWSSVRSPQWLRGKWWNLKRHVPNSNVIPFQEICEYLYHHFVMKFKVKEEACTPSSDSLANTLELQAIINRPKEAILQSVTVPATPPPALVVTAAAQGFPSPVVSLTNAQCVDVVNSPHPEVPLTSVTVSPVLQTLLPQNIHLTTTPHSFLLTTPAQQTLPITTALSPNQIIIQTMAVS</sequence>
<accession>A0A8X6YIS8</accession>
<keyword evidence="5" id="KW-1185">Reference proteome</keyword>
<comment type="subcellular location">
    <subcellularLocation>
        <location evidence="1">Nucleus</location>
    </subcellularLocation>
</comment>
<dbReference type="OrthoDB" id="39591at2759"/>